<dbReference type="InterPro" id="IPR017441">
    <property type="entry name" value="Protein_kinase_ATP_BS"/>
</dbReference>
<evidence type="ECO:0000256" key="11">
    <source>
        <dbReference type="ARBA" id="ARBA00022860"/>
    </source>
</evidence>
<comment type="subcellular location">
    <subcellularLocation>
        <location evidence="2">Cytoplasm</location>
    </subcellularLocation>
    <subcellularLocation>
        <location evidence="1">Nucleus</location>
    </subcellularLocation>
</comment>
<evidence type="ECO:0000256" key="12">
    <source>
        <dbReference type="ARBA" id="ARBA00023242"/>
    </source>
</evidence>
<comment type="catalytic activity">
    <reaction evidence="14">
        <text>L-seryl-[protein] + ATP = O-phospho-L-seryl-[protein] + ADP + H(+)</text>
        <dbReference type="Rhea" id="RHEA:17989"/>
        <dbReference type="Rhea" id="RHEA-COMP:9863"/>
        <dbReference type="Rhea" id="RHEA-COMP:11604"/>
        <dbReference type="ChEBI" id="CHEBI:15378"/>
        <dbReference type="ChEBI" id="CHEBI:29999"/>
        <dbReference type="ChEBI" id="CHEBI:30616"/>
        <dbReference type="ChEBI" id="CHEBI:83421"/>
        <dbReference type="ChEBI" id="CHEBI:456216"/>
        <dbReference type="EC" id="2.7.11.17"/>
    </reaction>
</comment>
<dbReference type="FunFam" id="1.10.510.10:FF:000091">
    <property type="entry name" value="Calcium/calmodulin-dependent protein kinase kinase 2 isoform 1"/>
    <property type="match status" value="1"/>
</dbReference>
<evidence type="ECO:0000256" key="16">
    <source>
        <dbReference type="SAM" id="MobiDB-lite"/>
    </source>
</evidence>
<keyword evidence="5" id="KW-0723">Serine/threonine-protein kinase</keyword>
<dbReference type="Gene3D" id="3.30.200.20">
    <property type="entry name" value="Phosphorylase Kinase, domain 1"/>
    <property type="match status" value="1"/>
</dbReference>
<feature type="compositionally biased region" description="Polar residues" evidence="16">
    <location>
        <begin position="101"/>
        <end position="113"/>
    </location>
</feature>
<dbReference type="GO" id="GO:0005737">
    <property type="term" value="C:cytoplasm"/>
    <property type="evidence" value="ECO:0007669"/>
    <property type="project" value="UniProtKB-SubCell"/>
</dbReference>
<feature type="region of interest" description="Disordered" evidence="16">
    <location>
        <begin position="208"/>
        <end position="251"/>
    </location>
</feature>
<dbReference type="GO" id="GO:0005516">
    <property type="term" value="F:calmodulin binding"/>
    <property type="evidence" value="ECO:0007669"/>
    <property type="project" value="UniProtKB-KW"/>
</dbReference>
<dbReference type="GO" id="GO:0031981">
    <property type="term" value="C:nuclear lumen"/>
    <property type="evidence" value="ECO:0007669"/>
    <property type="project" value="UniProtKB-ARBA"/>
</dbReference>
<dbReference type="Pfam" id="PF00069">
    <property type="entry name" value="Pkinase"/>
    <property type="match status" value="1"/>
</dbReference>
<proteinExistence type="predicted"/>
<dbReference type="PANTHER" id="PTHR24346:SF77">
    <property type="entry name" value="SERINE THREONINE PROTEIN KINASE"/>
    <property type="match status" value="1"/>
</dbReference>
<dbReference type="GO" id="GO:0005524">
    <property type="term" value="F:ATP binding"/>
    <property type="evidence" value="ECO:0007669"/>
    <property type="project" value="UniProtKB-UniRule"/>
</dbReference>
<evidence type="ECO:0000256" key="15">
    <source>
        <dbReference type="PROSITE-ProRule" id="PRU10141"/>
    </source>
</evidence>
<dbReference type="EC" id="2.7.11.17" evidence="3"/>
<evidence type="ECO:0000256" key="3">
    <source>
        <dbReference type="ARBA" id="ARBA00012434"/>
    </source>
</evidence>
<feature type="domain" description="Protein kinase" evidence="17">
    <location>
        <begin position="259"/>
        <end position="537"/>
    </location>
</feature>
<evidence type="ECO:0000256" key="7">
    <source>
        <dbReference type="ARBA" id="ARBA00022679"/>
    </source>
</evidence>
<keyword evidence="4" id="KW-0963">Cytoplasm</keyword>
<dbReference type="Proteomes" id="UP001347796">
    <property type="component" value="Unassembled WGS sequence"/>
</dbReference>
<dbReference type="FunFam" id="3.30.200.20:FF:000429">
    <property type="entry name" value="Calcium/calmodulin-dependent protein kinase kinase"/>
    <property type="match status" value="1"/>
</dbReference>
<dbReference type="InterPro" id="IPR008271">
    <property type="entry name" value="Ser/Thr_kinase_AS"/>
</dbReference>
<dbReference type="SUPFAM" id="SSF56112">
    <property type="entry name" value="Protein kinase-like (PK-like)"/>
    <property type="match status" value="1"/>
</dbReference>
<dbReference type="PROSITE" id="PS00107">
    <property type="entry name" value="PROTEIN_KINASE_ATP"/>
    <property type="match status" value="1"/>
</dbReference>
<gene>
    <name evidence="18" type="ORF">SNE40_003640</name>
</gene>
<dbReference type="EMBL" id="JAZGQO010000002">
    <property type="protein sequence ID" value="KAK6192101.1"/>
    <property type="molecule type" value="Genomic_DNA"/>
</dbReference>
<evidence type="ECO:0000259" key="17">
    <source>
        <dbReference type="PROSITE" id="PS50011"/>
    </source>
</evidence>
<keyword evidence="10 15" id="KW-0067">ATP-binding</keyword>
<keyword evidence="9" id="KW-0418">Kinase</keyword>
<dbReference type="InterPro" id="IPR000719">
    <property type="entry name" value="Prot_kinase_dom"/>
</dbReference>
<keyword evidence="11" id="KW-0112">Calmodulin-binding</keyword>
<evidence type="ECO:0000256" key="5">
    <source>
        <dbReference type="ARBA" id="ARBA00022527"/>
    </source>
</evidence>
<evidence type="ECO:0000256" key="8">
    <source>
        <dbReference type="ARBA" id="ARBA00022741"/>
    </source>
</evidence>
<dbReference type="PANTHER" id="PTHR24346">
    <property type="entry name" value="MAP/MICROTUBULE AFFINITY-REGULATING KINASE"/>
    <property type="match status" value="1"/>
</dbReference>
<dbReference type="SMART" id="SM00220">
    <property type="entry name" value="S_TKc"/>
    <property type="match status" value="1"/>
</dbReference>
<evidence type="ECO:0000256" key="4">
    <source>
        <dbReference type="ARBA" id="ARBA00022490"/>
    </source>
</evidence>
<keyword evidence="12" id="KW-0539">Nucleus</keyword>
<comment type="caution">
    <text evidence="18">The sequence shown here is derived from an EMBL/GenBank/DDBJ whole genome shotgun (WGS) entry which is preliminary data.</text>
</comment>
<comment type="catalytic activity">
    <reaction evidence="13">
        <text>L-threonyl-[protein] + ATP = O-phospho-L-threonyl-[protein] + ADP + H(+)</text>
        <dbReference type="Rhea" id="RHEA:46608"/>
        <dbReference type="Rhea" id="RHEA-COMP:11060"/>
        <dbReference type="Rhea" id="RHEA-COMP:11605"/>
        <dbReference type="ChEBI" id="CHEBI:15378"/>
        <dbReference type="ChEBI" id="CHEBI:30013"/>
        <dbReference type="ChEBI" id="CHEBI:30616"/>
        <dbReference type="ChEBI" id="CHEBI:61977"/>
        <dbReference type="ChEBI" id="CHEBI:456216"/>
        <dbReference type="EC" id="2.7.11.17"/>
    </reaction>
</comment>
<feature type="region of interest" description="Disordered" evidence="16">
    <location>
        <begin position="93"/>
        <end position="117"/>
    </location>
</feature>
<evidence type="ECO:0000256" key="13">
    <source>
        <dbReference type="ARBA" id="ARBA00047307"/>
    </source>
</evidence>
<evidence type="ECO:0000256" key="6">
    <source>
        <dbReference type="ARBA" id="ARBA00022553"/>
    </source>
</evidence>
<dbReference type="PROSITE" id="PS50011">
    <property type="entry name" value="PROTEIN_KINASE_DOM"/>
    <property type="match status" value="1"/>
</dbReference>
<evidence type="ECO:0000256" key="9">
    <source>
        <dbReference type="ARBA" id="ARBA00022777"/>
    </source>
</evidence>
<feature type="binding site" evidence="15">
    <location>
        <position position="288"/>
    </location>
    <ligand>
        <name>ATP</name>
        <dbReference type="ChEBI" id="CHEBI:30616"/>
    </ligand>
</feature>
<keyword evidence="6" id="KW-0597">Phosphoprotein</keyword>
<feature type="compositionally biased region" description="Low complexity" evidence="16">
    <location>
        <begin position="215"/>
        <end position="231"/>
    </location>
</feature>
<evidence type="ECO:0000256" key="1">
    <source>
        <dbReference type="ARBA" id="ARBA00004123"/>
    </source>
</evidence>
<keyword evidence="7" id="KW-0808">Transferase</keyword>
<dbReference type="GO" id="GO:0035556">
    <property type="term" value="P:intracellular signal transduction"/>
    <property type="evidence" value="ECO:0007669"/>
    <property type="project" value="TreeGrafter"/>
</dbReference>
<keyword evidence="8 15" id="KW-0547">Nucleotide-binding</keyword>
<dbReference type="AlphaFoldDB" id="A0AAN8KA83"/>
<name>A0AAN8KA83_PATCE</name>
<dbReference type="CDD" id="cd14118">
    <property type="entry name" value="STKc_CAMKK"/>
    <property type="match status" value="1"/>
</dbReference>
<sequence>MAFFIGRRNCHFDRGQDGSEDMIDKPEQKIAELTENQKNALFQQKGISTDGIFHKSHSLPKQIIETDTENEKENYKNSVKSVLQNGDIQVHRKYPLRRKSSNITSDSGRSSTSETEENIDSVFQDNIVDIYRRHSIAIVDSTGHLNVPTLVDFTNPELQTGSSYTTLTSEGANPNETGDYSATNVINVRRAPKVVYSHSEDRLTTSNAKRPIFPSLPYSPYGSPTGSPRSSPRLRRQPTMETHRVSVSDGDGYTQLNQYKLKDEIGKGSYGIVKLAYSEEDETHYAMKILSKKKLMKKAGFFKRPPPVREGKAAHVPPNPLERVYREIAILKKLDHPNVVKLIEVLDDPEEDNLYMAFELVEKGAVMMVGTTQAFSEEQAGNYFRDIVLGLEYLHHQKIIHRDIKPSNLLLGDDGHIKIADFGVSNEFSGGDAFLSNTVGTPAFMAPETLRDDREKYGGKALDIWAMGITLYCFIYANVPFKEEYILGLHKKILKDPVKFPDNIEVSNSVKKLIVRMLDKNPQTRITLPEIKEHPWVTKEGKITLPSEEENCILITVTEEEIMNVVKHVPKLDTLIFVKSVLKNRSFRNPYRDKENMTKEEFQRSGRSYSAPESFHHIVKRKISADAHIIEQTVIEDS</sequence>
<organism evidence="18 19">
    <name type="scientific">Patella caerulea</name>
    <name type="common">Rayed Mediterranean limpet</name>
    <dbReference type="NCBI Taxonomy" id="87958"/>
    <lineage>
        <taxon>Eukaryota</taxon>
        <taxon>Metazoa</taxon>
        <taxon>Spiralia</taxon>
        <taxon>Lophotrochozoa</taxon>
        <taxon>Mollusca</taxon>
        <taxon>Gastropoda</taxon>
        <taxon>Patellogastropoda</taxon>
        <taxon>Patelloidea</taxon>
        <taxon>Patellidae</taxon>
        <taxon>Patella</taxon>
    </lineage>
</organism>
<keyword evidence="19" id="KW-1185">Reference proteome</keyword>
<dbReference type="PROSITE" id="PS00108">
    <property type="entry name" value="PROTEIN_KINASE_ST"/>
    <property type="match status" value="1"/>
</dbReference>
<protein>
    <recommendedName>
        <fullName evidence="3">calcium/calmodulin-dependent protein kinase</fullName>
        <ecNumber evidence="3">2.7.11.17</ecNumber>
    </recommendedName>
</protein>
<accession>A0AAN8KA83</accession>
<dbReference type="InterPro" id="IPR011009">
    <property type="entry name" value="Kinase-like_dom_sf"/>
</dbReference>
<evidence type="ECO:0000313" key="19">
    <source>
        <dbReference type="Proteomes" id="UP001347796"/>
    </source>
</evidence>
<evidence type="ECO:0000256" key="10">
    <source>
        <dbReference type="ARBA" id="ARBA00022840"/>
    </source>
</evidence>
<evidence type="ECO:0000256" key="14">
    <source>
        <dbReference type="ARBA" id="ARBA00047430"/>
    </source>
</evidence>
<dbReference type="GO" id="GO:0004683">
    <property type="term" value="F:calcium/calmodulin-dependent protein kinase activity"/>
    <property type="evidence" value="ECO:0007669"/>
    <property type="project" value="UniProtKB-EC"/>
</dbReference>
<evidence type="ECO:0000313" key="18">
    <source>
        <dbReference type="EMBL" id="KAK6192101.1"/>
    </source>
</evidence>
<reference evidence="18 19" key="1">
    <citation type="submission" date="2024-01" db="EMBL/GenBank/DDBJ databases">
        <title>The genome of the rayed Mediterranean limpet Patella caerulea (Linnaeus, 1758).</title>
        <authorList>
            <person name="Anh-Thu Weber A."/>
            <person name="Halstead-Nussloch G."/>
        </authorList>
    </citation>
    <scope>NUCLEOTIDE SEQUENCE [LARGE SCALE GENOMIC DNA]</scope>
    <source>
        <strain evidence="18">AATW-2023a</strain>
        <tissue evidence="18">Whole specimen</tissue>
    </source>
</reference>
<dbReference type="Gene3D" id="1.10.510.10">
    <property type="entry name" value="Transferase(Phosphotransferase) domain 1"/>
    <property type="match status" value="1"/>
</dbReference>
<evidence type="ECO:0000256" key="2">
    <source>
        <dbReference type="ARBA" id="ARBA00004496"/>
    </source>
</evidence>